<keyword evidence="2 6" id="KW-0547">Nucleotide-binding</keyword>
<keyword evidence="5 6" id="KW-0238">DNA-binding</keyword>
<feature type="coiled-coil region" evidence="6">
    <location>
        <begin position="340"/>
        <end position="409"/>
    </location>
</feature>
<dbReference type="Gene3D" id="3.30.70.1620">
    <property type="match status" value="1"/>
</dbReference>
<feature type="coiled-coil region" evidence="6">
    <location>
        <begin position="648"/>
        <end position="724"/>
    </location>
</feature>
<dbReference type="Proteomes" id="UP001500187">
    <property type="component" value="Unassembled WGS sequence"/>
</dbReference>
<feature type="coiled-coil region" evidence="6">
    <location>
        <begin position="951"/>
        <end position="999"/>
    </location>
</feature>
<comment type="subcellular location">
    <subcellularLocation>
        <location evidence="6">Cytoplasm</location>
    </subcellularLocation>
</comment>
<evidence type="ECO:0000256" key="4">
    <source>
        <dbReference type="ARBA" id="ARBA00023054"/>
    </source>
</evidence>
<dbReference type="InterPro" id="IPR024704">
    <property type="entry name" value="SMC"/>
</dbReference>
<dbReference type="InterPro" id="IPR011890">
    <property type="entry name" value="SMC_prok"/>
</dbReference>
<reference evidence="9" key="1">
    <citation type="journal article" date="2019" name="Int. J. Syst. Evol. Microbiol.">
        <title>The Global Catalogue of Microorganisms (GCM) 10K type strain sequencing project: providing services to taxonomists for standard genome sequencing and annotation.</title>
        <authorList>
            <consortium name="The Broad Institute Genomics Platform"/>
            <consortium name="The Broad Institute Genome Sequencing Center for Infectious Disease"/>
            <person name="Wu L."/>
            <person name="Ma J."/>
        </authorList>
    </citation>
    <scope>NUCLEOTIDE SEQUENCE [LARGE SCALE GENOMIC DNA]</scope>
    <source>
        <strain evidence="9">JCM 18541</strain>
    </source>
</reference>
<feature type="coiled-coil region" evidence="6">
    <location>
        <begin position="181"/>
        <end position="215"/>
    </location>
</feature>
<dbReference type="RefSeq" id="WP_345444979.1">
    <property type="nucleotide sequence ID" value="NZ_BAABKP010000001.1"/>
</dbReference>
<protein>
    <recommendedName>
        <fullName evidence="6">Chromosome partition protein Smc</fullName>
    </recommendedName>
</protein>
<dbReference type="PANTHER" id="PTHR43977">
    <property type="entry name" value="STRUCTURAL MAINTENANCE OF CHROMOSOMES PROTEIN 3"/>
    <property type="match status" value="1"/>
</dbReference>
<comment type="caution">
    <text evidence="8">The sequence shown here is derived from an EMBL/GenBank/DDBJ whole genome shotgun (WGS) entry which is preliminary data.</text>
</comment>
<feature type="binding site" evidence="6">
    <location>
        <begin position="32"/>
        <end position="39"/>
    </location>
    <ligand>
        <name>ATP</name>
        <dbReference type="ChEBI" id="CHEBI:30616"/>
    </ligand>
</feature>
<organism evidence="8 9">
    <name type="scientific">Rothia endophytica</name>
    <dbReference type="NCBI Taxonomy" id="1324766"/>
    <lineage>
        <taxon>Bacteria</taxon>
        <taxon>Bacillati</taxon>
        <taxon>Actinomycetota</taxon>
        <taxon>Actinomycetes</taxon>
        <taxon>Micrococcales</taxon>
        <taxon>Micrococcaceae</taxon>
        <taxon>Rothia</taxon>
    </lineage>
</organism>
<evidence type="ECO:0000256" key="5">
    <source>
        <dbReference type="ARBA" id="ARBA00023125"/>
    </source>
</evidence>
<evidence type="ECO:0000313" key="8">
    <source>
        <dbReference type="EMBL" id="GAA4792142.1"/>
    </source>
</evidence>
<evidence type="ECO:0000256" key="1">
    <source>
        <dbReference type="ARBA" id="ARBA00022490"/>
    </source>
</evidence>
<feature type="coiled-coil region" evidence="6">
    <location>
        <begin position="800"/>
        <end position="830"/>
    </location>
</feature>
<dbReference type="NCBIfam" id="TIGR02168">
    <property type="entry name" value="SMC_prok_B"/>
    <property type="match status" value="1"/>
</dbReference>
<dbReference type="SMART" id="SM00968">
    <property type="entry name" value="SMC_hinge"/>
    <property type="match status" value="1"/>
</dbReference>
<dbReference type="SUPFAM" id="SSF75553">
    <property type="entry name" value="Smc hinge domain"/>
    <property type="match status" value="1"/>
</dbReference>
<feature type="domain" description="SMC hinge" evidence="7">
    <location>
        <begin position="512"/>
        <end position="618"/>
    </location>
</feature>
<dbReference type="EMBL" id="BAABKP010000001">
    <property type="protein sequence ID" value="GAA4792142.1"/>
    <property type="molecule type" value="Genomic_DNA"/>
</dbReference>
<dbReference type="Gene3D" id="3.40.50.300">
    <property type="entry name" value="P-loop containing nucleotide triphosphate hydrolases"/>
    <property type="match status" value="2"/>
</dbReference>
<dbReference type="HAMAP" id="MF_01894">
    <property type="entry name" value="Smc_prok"/>
    <property type="match status" value="1"/>
</dbReference>
<dbReference type="InterPro" id="IPR027417">
    <property type="entry name" value="P-loop_NTPase"/>
</dbReference>
<accession>A0ABP9BC36</accession>
<dbReference type="SUPFAM" id="SSF52540">
    <property type="entry name" value="P-loop containing nucleoside triphosphate hydrolases"/>
    <property type="match status" value="1"/>
</dbReference>
<comment type="similarity">
    <text evidence="6">Belongs to the SMC family.</text>
</comment>
<feature type="coiled-coil region" evidence="6">
    <location>
        <begin position="856"/>
        <end position="918"/>
    </location>
</feature>
<keyword evidence="3 6" id="KW-0067">ATP-binding</keyword>
<dbReference type="InterPro" id="IPR036277">
    <property type="entry name" value="SMC_hinge_sf"/>
</dbReference>
<keyword evidence="9" id="KW-1185">Reference proteome</keyword>
<dbReference type="Pfam" id="PF02463">
    <property type="entry name" value="SMC_N"/>
    <property type="match status" value="1"/>
</dbReference>
<dbReference type="Gene3D" id="1.20.1060.20">
    <property type="match status" value="1"/>
</dbReference>
<keyword evidence="4 6" id="KW-0175">Coiled coil</keyword>
<evidence type="ECO:0000313" key="9">
    <source>
        <dbReference type="Proteomes" id="UP001500187"/>
    </source>
</evidence>
<evidence type="ECO:0000256" key="2">
    <source>
        <dbReference type="ARBA" id="ARBA00022741"/>
    </source>
</evidence>
<dbReference type="InterPro" id="IPR003395">
    <property type="entry name" value="RecF/RecN/SMC_N"/>
</dbReference>
<keyword evidence="1 6" id="KW-0963">Cytoplasm</keyword>
<proteinExistence type="inferred from homology"/>
<gene>
    <name evidence="6 8" type="primary">smc</name>
    <name evidence="8" type="ORF">GCM10023352_08220</name>
</gene>
<evidence type="ECO:0000256" key="3">
    <source>
        <dbReference type="ARBA" id="ARBA00022840"/>
    </source>
</evidence>
<comment type="domain">
    <text evidence="6">Contains large globular domains required for ATP hydrolysis at each terminus and a third globular domain forming a flexible hinge near the middle of the molecule. These domains are separated by coiled-coil structures.</text>
</comment>
<dbReference type="InterPro" id="IPR010935">
    <property type="entry name" value="SMC_hinge"/>
</dbReference>
<dbReference type="Pfam" id="PF06470">
    <property type="entry name" value="SMC_hinge"/>
    <property type="match status" value="1"/>
</dbReference>
<evidence type="ECO:0000256" key="6">
    <source>
        <dbReference type="HAMAP-Rule" id="MF_01894"/>
    </source>
</evidence>
<evidence type="ECO:0000259" key="7">
    <source>
        <dbReference type="SMART" id="SM00968"/>
    </source>
</evidence>
<comment type="subunit">
    <text evidence="6">Homodimer.</text>
</comment>
<sequence>MHLKSLSVRGFKSFASVTMFEFEPGLNAIVGPNGSGKSNVVDALAWVLGAQGASALRGGSMKDVIFAGGSGRPALGRARVELVIDNTDGSLALPYTEISLARTMFSAGGSDYEINGNPARLSDVQELLSDAGLGRELHSLVGQGQLDKILHGSAADRRELIEEAAGLVKYRKRQSKTATRLEAMKGNLDRLEDVASELSQQLEGRREQAEAARSASAVATRVRSAKKELLVLDAQQLESKREEETVASERTGVLQEEAHLKRESLTQRLETLAAREKAKTAERDILRELLIRAESVQHRAQTVELIASERLKAEKSSSAADDGERLEKAQAAWVSEKLEAQRIEQELNNAQGVVEAARDNAEGAERTLIEATENLEHTEQSHTIYREEAARLTGELALARVAHDRAEAECASRRGELEDFADNAAGSEKEIAAAWDTVTELKQRVKAGVEAEASARTERVRAASAEQNSLQQFHQAEVEVESLSARCEALKAAMSYDLTQPALRDAIAAATSDGAEEVASLLTVKKGWEKAVGVALGQLASALVGKDGKEPEQAVSALFNPHHDGEAKLDVQAELYAEPGVYRFTDLVEAPESLQQLLLISLGNLAFCDSDAQARRLIIRYPQARLVSQEATARTSSSVFYPADGAGAVELYSQLAAATQELHEAQIAYRTAQQSNADAQRAHQEAAAEEQSIARTLGADRKALAKASSELAALQARAETTGAETSRLSERAQRAIDLLEETGTKLQAAIDALDSCFAQKPLDQREKLTRVLTQARADATETSRRLILAQSEHAHLVELQESAEARVAQAKTALEAVQRAQERAQKREEEGHLKRARAVRAQKSAKALLAALADSLGELDQQHEACQQAVLRLREEIAGVRQELDGAQKSVTAALTLKAEAAATHARLEAQWEALESRAFDELGQGLKDVLVAAHQDTLDEADSTEGCVSREQLEQNLAAAEKELKRLGVVNPLALEEFEALKQRHDYLQEQIRDLKNSRSDLRAVMKDISKHIEKSFKQTFTQVQKQFEQIFAELFPGGVGQLVLADPTDPQNSGIDLQVRPAGKKVSRLSLLSGGERSLASLALLLAIFMTKPAPFYVLDEVEAALDDRNLGRLLGVLERLKEISQLIMVTHHQRTMSSADTLYGISMREGVSTVISQRGADVTAAVTEGADKNDG</sequence>
<dbReference type="PIRSF" id="PIRSF005719">
    <property type="entry name" value="SMC"/>
    <property type="match status" value="1"/>
</dbReference>
<name>A0ABP9BC36_9MICC</name>
<comment type="function">
    <text evidence="6">Required for chromosome condensation and partitioning.</text>
</comment>